<proteinExistence type="predicted"/>
<dbReference type="EMBL" id="JBEPMA010000015">
    <property type="protein sequence ID" value="MET3618101.1"/>
    <property type="molecule type" value="Genomic_DNA"/>
</dbReference>
<protein>
    <submittedName>
        <fullName evidence="1">Uncharacterized protein</fullName>
    </submittedName>
</protein>
<gene>
    <name evidence="1" type="ORF">ABID14_001736</name>
</gene>
<evidence type="ECO:0000313" key="2">
    <source>
        <dbReference type="Proteomes" id="UP001549162"/>
    </source>
</evidence>
<accession>A0ABV2JCV2</accession>
<dbReference type="Proteomes" id="UP001549162">
    <property type="component" value="Unassembled WGS sequence"/>
</dbReference>
<sequence length="64" mass="7641">MSDLLYKYNKEQIPNPNILVEKELLAIFSTLRVNKYLISNNLFNINKNIARIKKNRVTFHTYNI</sequence>
<comment type="caution">
    <text evidence="1">The sequence shown here is derived from an EMBL/GenBank/DDBJ whole genome shotgun (WGS) entry which is preliminary data.</text>
</comment>
<organism evidence="1 2">
    <name type="scientific">Peptoniphilus olsenii</name>
    <dbReference type="NCBI Taxonomy" id="411570"/>
    <lineage>
        <taxon>Bacteria</taxon>
        <taxon>Bacillati</taxon>
        <taxon>Bacillota</taxon>
        <taxon>Tissierellia</taxon>
        <taxon>Tissierellales</taxon>
        <taxon>Peptoniphilaceae</taxon>
        <taxon>Peptoniphilus</taxon>
    </lineage>
</organism>
<evidence type="ECO:0000313" key="1">
    <source>
        <dbReference type="EMBL" id="MET3618101.1"/>
    </source>
</evidence>
<name>A0ABV2JCV2_9FIRM</name>
<reference evidence="1 2" key="1">
    <citation type="submission" date="2024-06" db="EMBL/GenBank/DDBJ databases">
        <title>Genomic Encyclopedia of Type Strains, Phase IV (KMG-IV): sequencing the most valuable type-strain genomes for metagenomic binning, comparative biology and taxonomic classification.</title>
        <authorList>
            <person name="Goeker M."/>
        </authorList>
    </citation>
    <scope>NUCLEOTIDE SEQUENCE [LARGE SCALE GENOMIC DNA]</scope>
    <source>
        <strain evidence="1 2">DSM 21460</strain>
    </source>
</reference>
<keyword evidence="2" id="KW-1185">Reference proteome</keyword>